<evidence type="ECO:0000256" key="3">
    <source>
        <dbReference type="ARBA" id="ARBA00004651"/>
    </source>
</evidence>
<keyword evidence="9 17" id="KW-0812">Transmembrane</keyword>
<feature type="domain" description="Glycosyltransferase RgtA/B/C/D-like" evidence="18">
    <location>
        <begin position="93"/>
        <end position="203"/>
    </location>
</feature>
<dbReference type="PANTHER" id="PTHR13872:SF1">
    <property type="entry name" value="DOLICHYL-DIPHOSPHOOLIGOSACCHARIDE--PROTEIN GLYCOSYLTRANSFERASE SUBUNIT STT3B"/>
    <property type="match status" value="1"/>
</dbReference>
<dbReference type="InterPro" id="IPR003674">
    <property type="entry name" value="Oligo_trans_STT3"/>
</dbReference>
<evidence type="ECO:0000256" key="5">
    <source>
        <dbReference type="ARBA" id="ARBA00010810"/>
    </source>
</evidence>
<dbReference type="PANTHER" id="PTHR13872">
    <property type="entry name" value="DOLICHYL-DIPHOSPHOOLIGOSACCHARIDE--PROTEIN GLYCOSYLTRANSFERASE SUBUNIT"/>
    <property type="match status" value="1"/>
</dbReference>
<gene>
    <name evidence="19" type="ordered locus">Ta1136</name>
</gene>
<accession>Q9HJ37</accession>
<feature type="transmembrane region" description="Helical" evidence="17">
    <location>
        <begin position="95"/>
        <end position="112"/>
    </location>
</feature>
<dbReference type="InParanoid" id="Q9HJ37"/>
<evidence type="ECO:0000256" key="6">
    <source>
        <dbReference type="ARBA" id="ARBA00012602"/>
    </source>
</evidence>
<evidence type="ECO:0000256" key="14">
    <source>
        <dbReference type="ARBA" id="ARBA00023211"/>
    </source>
</evidence>
<dbReference type="Gene3D" id="3.40.50.12610">
    <property type="match status" value="1"/>
</dbReference>
<dbReference type="HOGENOM" id="CLU_001590_0_0_2"/>
<dbReference type="GO" id="GO:0046872">
    <property type="term" value="F:metal ion binding"/>
    <property type="evidence" value="ECO:0007669"/>
    <property type="project" value="UniProtKB-KW"/>
</dbReference>
<feature type="transmembrane region" description="Helical" evidence="17">
    <location>
        <begin position="442"/>
        <end position="460"/>
    </location>
</feature>
<dbReference type="OrthoDB" id="82393at2157"/>
<evidence type="ECO:0000313" key="19">
    <source>
        <dbReference type="EMBL" id="CAC12262.1"/>
    </source>
</evidence>
<feature type="transmembrane region" description="Helical" evidence="17">
    <location>
        <begin position="273"/>
        <end position="294"/>
    </location>
</feature>
<feature type="transmembrane region" description="Helical" evidence="17">
    <location>
        <begin position="327"/>
        <end position="347"/>
    </location>
</feature>
<feature type="transmembrane region" description="Helical" evidence="17">
    <location>
        <begin position="118"/>
        <end position="139"/>
    </location>
</feature>
<dbReference type="Pfam" id="PF13231">
    <property type="entry name" value="PMT_2"/>
    <property type="match status" value="1"/>
</dbReference>
<evidence type="ECO:0000256" key="1">
    <source>
        <dbReference type="ARBA" id="ARBA00001936"/>
    </source>
</evidence>
<keyword evidence="11" id="KW-0460">Magnesium</keyword>
<keyword evidence="13 17" id="KW-0472">Membrane</keyword>
<comment type="subcellular location">
    <subcellularLocation>
        <location evidence="3">Cell membrane</location>
        <topology evidence="3">Multi-pass membrane protein</topology>
    </subcellularLocation>
</comment>
<protein>
    <recommendedName>
        <fullName evidence="6">dolichyl-phosphooligosaccharide-protein glycotransferase</fullName>
        <ecNumber evidence="6">2.4.99.21</ecNumber>
    </recommendedName>
    <alternativeName>
        <fullName evidence="15">Oligosaccharyl transferase</fullName>
    </alternativeName>
</protein>
<comment type="pathway">
    <text evidence="4">Protein modification; protein glycosylation.</text>
</comment>
<dbReference type="GO" id="GO:0004576">
    <property type="term" value="F:oligosaccharyl transferase activity"/>
    <property type="evidence" value="ECO:0007669"/>
    <property type="project" value="InterPro"/>
</dbReference>
<comment type="similarity">
    <text evidence="5">Belongs to the STT3 family.</text>
</comment>
<evidence type="ECO:0000256" key="12">
    <source>
        <dbReference type="ARBA" id="ARBA00022989"/>
    </source>
</evidence>
<dbReference type="InterPro" id="IPR038731">
    <property type="entry name" value="RgtA/B/C-like"/>
</dbReference>
<dbReference type="KEGG" id="tac:Ta1136"/>
<dbReference type="STRING" id="273075.gene:9572358"/>
<evidence type="ECO:0000259" key="18">
    <source>
        <dbReference type="Pfam" id="PF13231"/>
    </source>
</evidence>
<feature type="transmembrane region" description="Helical" evidence="17">
    <location>
        <begin position="414"/>
        <end position="430"/>
    </location>
</feature>
<organism evidence="19 20">
    <name type="scientific">Thermoplasma acidophilum (strain ATCC 25905 / DSM 1728 / JCM 9062 / NBRC 15155 / AMRC-C165)</name>
    <dbReference type="NCBI Taxonomy" id="273075"/>
    <lineage>
        <taxon>Archaea</taxon>
        <taxon>Methanobacteriati</taxon>
        <taxon>Thermoplasmatota</taxon>
        <taxon>Thermoplasmata</taxon>
        <taxon>Thermoplasmatales</taxon>
        <taxon>Thermoplasmataceae</taxon>
        <taxon>Thermoplasma</taxon>
    </lineage>
</organism>
<name>Q9HJ37_THEAC</name>
<dbReference type="CAZy" id="GT66">
    <property type="family name" value="Glycosyltransferase Family 66"/>
</dbReference>
<evidence type="ECO:0000256" key="9">
    <source>
        <dbReference type="ARBA" id="ARBA00022692"/>
    </source>
</evidence>
<feature type="transmembrane region" description="Helical" evidence="17">
    <location>
        <begin position="21"/>
        <end position="42"/>
    </location>
</feature>
<comment type="catalytic activity">
    <reaction evidence="16">
        <text>an archaeal dolichyl phosphooligosaccharide + [protein]-L-asparagine = an archaeal dolichyl phosphate + a glycoprotein with the oligosaccharide chain attached by N-beta-D-glycosyl linkage to a protein L-asparagine.</text>
        <dbReference type="EC" id="2.4.99.21"/>
    </reaction>
</comment>
<keyword evidence="20" id="KW-1185">Reference proteome</keyword>
<dbReference type="InterPro" id="IPR008969">
    <property type="entry name" value="CarboxyPept-like_regulatory"/>
</dbReference>
<keyword evidence="14" id="KW-0464">Manganese</keyword>
<evidence type="ECO:0000313" key="20">
    <source>
        <dbReference type="Proteomes" id="UP000001024"/>
    </source>
</evidence>
<comment type="cofactor">
    <cofactor evidence="2">
        <name>Mg(2+)</name>
        <dbReference type="ChEBI" id="CHEBI:18420"/>
    </cofactor>
</comment>
<feature type="transmembrane region" description="Helical" evidence="17">
    <location>
        <begin position="151"/>
        <end position="169"/>
    </location>
</feature>
<dbReference type="InterPro" id="IPR013783">
    <property type="entry name" value="Ig-like_fold"/>
</dbReference>
<evidence type="ECO:0000256" key="13">
    <source>
        <dbReference type="ARBA" id="ARBA00023136"/>
    </source>
</evidence>
<feature type="transmembrane region" description="Helical" evidence="17">
    <location>
        <begin position="225"/>
        <end position="241"/>
    </location>
</feature>
<evidence type="ECO:0000256" key="16">
    <source>
        <dbReference type="ARBA" id="ARBA00034066"/>
    </source>
</evidence>
<dbReference type="PaxDb" id="273075-Ta1136"/>
<dbReference type="SUPFAM" id="SSF49464">
    <property type="entry name" value="Carboxypeptidase regulatory domain-like"/>
    <property type="match status" value="1"/>
</dbReference>
<dbReference type="EC" id="2.4.99.21" evidence="6"/>
<evidence type="ECO:0000256" key="15">
    <source>
        <dbReference type="ARBA" id="ARBA00030679"/>
    </source>
</evidence>
<keyword evidence="10" id="KW-0479">Metal-binding</keyword>
<evidence type="ECO:0000256" key="10">
    <source>
        <dbReference type="ARBA" id="ARBA00022723"/>
    </source>
</evidence>
<keyword evidence="12 17" id="KW-1133">Transmembrane helix</keyword>
<feature type="transmembrane region" description="Helical" evidence="17">
    <location>
        <begin position="300"/>
        <end position="320"/>
    </location>
</feature>
<evidence type="ECO:0000256" key="4">
    <source>
        <dbReference type="ARBA" id="ARBA00004922"/>
    </source>
</evidence>
<keyword evidence="7" id="KW-0328">Glycosyltransferase</keyword>
<dbReference type="UniPathway" id="UPA00378"/>
<evidence type="ECO:0000256" key="17">
    <source>
        <dbReference type="SAM" id="Phobius"/>
    </source>
</evidence>
<proteinExistence type="inferred from homology"/>
<dbReference type="eggNOG" id="arCOG05365">
    <property type="taxonomic scope" value="Archaea"/>
</dbReference>
<dbReference type="EnsemblBacteria" id="CAC12262">
    <property type="protein sequence ID" value="CAC12262"/>
    <property type="gene ID" value="CAC12262"/>
</dbReference>
<dbReference type="BRENDA" id="2.4.99.18">
    <property type="organism ID" value="6324"/>
</dbReference>
<dbReference type="GO" id="GO:0005886">
    <property type="term" value="C:plasma membrane"/>
    <property type="evidence" value="ECO:0007669"/>
    <property type="project" value="UniProtKB-SubCell"/>
</dbReference>
<comment type="cofactor">
    <cofactor evidence="1">
        <name>Mn(2+)</name>
        <dbReference type="ChEBI" id="CHEBI:29035"/>
    </cofactor>
</comment>
<evidence type="ECO:0000256" key="7">
    <source>
        <dbReference type="ARBA" id="ARBA00022676"/>
    </source>
</evidence>
<evidence type="ECO:0000256" key="11">
    <source>
        <dbReference type="ARBA" id="ARBA00022842"/>
    </source>
</evidence>
<sequence>MFETVERNENKFDLTAIFKRYETEVILGIIFVFYLFMANFFSWSQAFAYPFLNNSGGSDPYFNYYIIQYILTYHTQLLHELFLNYPVGSGNPRPPFFHWMIAFVATILSPIFGVYKAAYYAFAEFDAVFGALLIIPVYLMAKEAFGKKAGILAAFLYALMPGNLSAGILTDGRMHTPELLFAFLTIYFFEMALKNAKKDLFISRLANVKSYIPSILSYYSRNRKATIYALLAGASLGGLMLSWQGYAYIQVIVLIYVVVQAVINLLTRRPTGYLTYLTTLSMLLGFLMGAYYYYGSGLLPGWFAPEAEMAVLGIAFLLLINIIGRKPWIITVPLTIVVSLAGFFVLLKLEPSTMHTLISGEGYFIKTRVYTTIAEAAPLPLGEYISSFGVAQFVLGMSGIVYVLYKYVKERSETLMFILVFSIVSIYMSFEAARFNITAAPAYGILGGAVLIYFIDMAKLTEVRKRNLGSATLKKTLKGNINWVHASFAVILVLVLVIPSGIGMVNAAIPENSASTVNAQIYHELPAFLRANNSSNAEYFGSSGFYIANSSQPIAQSFAWLATQNTNVPIDERPAYVDWWDYGFQEVLEGQHPTVADDFQQGYVPAGQILLAGNQSQILGVMIARLIKGYEVNYHTFVPINSTLTQYLGPQAASTIYRAYTDPASFTSTVLSNTTIYGNFINSSTADNIYYGFLRGYLASSFSLSTLNSLYTALEDVTGYSIQYIQIDHNLFPFSGDNPGIFYAPAYLTDQATYTYDGEIVPYTYYQIYASTDQGTYPLNQLPTDVTPVGFNITYTPAFYNTSIYRFLVGYPPSAVGQTNGIPGISYGVGQYEIMPAWNMSNFELVYLGVPYNPYNNTTAHPSAWKIVPIQEAYTLTSEGKGKAQLLPPLSEIYSGADPIVAYYPGAYISGRVTTESGNGVGGVYVTIFDQYGIPHQQVLTNSSGYFNLIGLPGNDTVVISTGEIDPLTLIGSNVISYWKVDISQAQAEHISTSFNLTTGLPDYYLSHNFVIKNTSISGNLGYKYRTSYNTTSTVQVNSGTVILYNSTYNYTVSTNVVNGYYDFASLPPYDYSLSAIINGHYYRNILTANTSIGGSYVYNAYVPMNTINLALSLGQVNLSGFSIYVNGTAYSNTSYKNGHYLIYLPSGNYTISARSSNATTDSIDEYLPGWNSFVNVSLPVYKAVRVSGTASNISMIKFLSEGNYGNVTASVNTTGGVFSVIVPAGTYTVYGVGQGYAFLKTYTLTSNTDINISGVPAATVSLESNITNISVSSGYYSIVSGSSFIYYTYSGSSQFSLSLPSGYYTIYSASTIAGRSYSSILKLPLTKSVSYQMHLVNSTMSGFVLYNAGISSSYSSNYSVKDGYIMLYSYGIPVEAVPINPSGYTDIVYAPNIGSPKIEIISPDFYNYTLTNISSAMTIGLTPMNVPVTITLYNSSRLAVFSGYAVLQGTYDYKLSMSNGIIVGSVLPGVYGVVFQNSTNIIKYGNYPILASKSISLPVGIYANVSSSISNVYLFTASGSMLKFGVIPVGTYELYYYSGSNYSLSAINISRNMEITNISTEHGYQLNLTNNMGISGIYRIEGNGYMLSGLAHYVLPAGRYEISFNGSFSNSTGSFYSNGAANVTLSSNLNETLNLTVTQAFADLKVNTGTPYSTVYLYYNGSVYKVSNANGTGVAKFIVPIRDYTVYALSRTHSNGYFGYISIAPFATYKEYNASMTGTYRVYMMTAVDGVQKYLNVTITSGNAYIIVNSSASYVYLPIGNYTFSSQITSTEIFPTESVSITFASSSTIYVNALSYVNLNLQKEKVYSFSMTQISKVETFEYSVDNGTVKYYPLTYNFTIMNTGNSEVNITLLSGNSTSFLMIFAGKDMTNGKIELMPGQEENISVNITPLKTMNSGQVAIPVNISYNGGNTTKYLYANFPAVTSFTATAGISSINGTYLELPVIINNTGNSNITVNLIISKSEIGNISLLDYNVSYPSAVFVPAFSSKVVNITLIPTTTTPAPQVSVSVNVTGYGSSYSITLTGAYPQLSKASVVASGNGVINDYTANPYLSLIIGLILIAVTIVVGLSVSAYRGRRRR</sequence>
<dbReference type="EMBL" id="AL445066">
    <property type="protein sequence ID" value="CAC12262.1"/>
    <property type="molecule type" value="Genomic_DNA"/>
</dbReference>
<reference evidence="19 20" key="1">
    <citation type="journal article" date="2000" name="Nature">
        <title>The genome sequence of the thermoacidophilic scavenger Thermoplasma acidophilum.</title>
        <authorList>
            <person name="Ruepp A."/>
            <person name="Graml W."/>
            <person name="Santos-Martinez M.L."/>
            <person name="Koretke K.K."/>
            <person name="Volker C."/>
            <person name="Mewes H.W."/>
            <person name="Frishman D."/>
            <person name="Stocker S."/>
            <person name="Lupas A.N."/>
            <person name="Baumeister W."/>
        </authorList>
    </citation>
    <scope>NUCLEOTIDE SEQUENCE [LARGE SCALE GENOMIC DNA]</scope>
    <source>
        <strain evidence="20">ATCC 25905 / DSM 1728 / JCM 9062 / NBRC 15155 / AMRC-C165</strain>
    </source>
</reference>
<evidence type="ECO:0000256" key="8">
    <source>
        <dbReference type="ARBA" id="ARBA00022679"/>
    </source>
</evidence>
<dbReference type="RefSeq" id="WP_010901544.1">
    <property type="nucleotide sequence ID" value="NC_002578.1"/>
</dbReference>
<feature type="transmembrane region" description="Helical" evidence="17">
    <location>
        <begin position="384"/>
        <end position="405"/>
    </location>
</feature>
<feature type="transmembrane region" description="Helical" evidence="17">
    <location>
        <begin position="247"/>
        <end position="266"/>
    </location>
</feature>
<feature type="transmembrane region" description="Helical" evidence="17">
    <location>
        <begin position="481"/>
        <end position="505"/>
    </location>
</feature>
<evidence type="ECO:0000256" key="2">
    <source>
        <dbReference type="ARBA" id="ARBA00001946"/>
    </source>
</evidence>
<keyword evidence="8" id="KW-0808">Transferase</keyword>
<dbReference type="Proteomes" id="UP000001024">
    <property type="component" value="Chromosome"/>
</dbReference>
<dbReference type="Gene3D" id="2.60.40.10">
    <property type="entry name" value="Immunoglobulins"/>
    <property type="match status" value="1"/>
</dbReference>
<feature type="transmembrane region" description="Helical" evidence="17">
    <location>
        <begin position="2052"/>
        <end position="2075"/>
    </location>
</feature>